<name>A0A2T7DIV9_9POAL</name>
<proteinExistence type="predicted"/>
<evidence type="ECO:0000313" key="2">
    <source>
        <dbReference type="Proteomes" id="UP000244336"/>
    </source>
</evidence>
<dbReference type="EMBL" id="CM009753">
    <property type="protein sequence ID" value="PUZ55516.1"/>
    <property type="molecule type" value="Genomic_DNA"/>
</dbReference>
<keyword evidence="2" id="KW-1185">Reference proteome</keyword>
<accession>A0A2T7DIV9</accession>
<evidence type="ECO:0000313" key="1">
    <source>
        <dbReference type="EMBL" id="PUZ55516.1"/>
    </source>
</evidence>
<dbReference type="AlphaFoldDB" id="A0A2T7DIV9"/>
<dbReference type="Gramene" id="PUZ55516">
    <property type="protein sequence ID" value="PUZ55516"/>
    <property type="gene ID" value="GQ55_5G218800"/>
</dbReference>
<sequence>MLNLSVKIGSHFLGTTDRYRGHLSWKKRFKISGAFGTDGGKKVLRRLDFWSVIS</sequence>
<protein>
    <submittedName>
        <fullName evidence="1">Uncharacterized protein</fullName>
    </submittedName>
</protein>
<reference evidence="1 2" key="1">
    <citation type="submission" date="2018-04" db="EMBL/GenBank/DDBJ databases">
        <title>WGS assembly of Panicum hallii var. hallii HAL2.</title>
        <authorList>
            <person name="Lovell J."/>
            <person name="Jenkins J."/>
            <person name="Lowry D."/>
            <person name="Mamidi S."/>
            <person name="Sreedasyam A."/>
            <person name="Weng X."/>
            <person name="Barry K."/>
            <person name="Bonette J."/>
            <person name="Campitelli B."/>
            <person name="Daum C."/>
            <person name="Gordon S."/>
            <person name="Gould B."/>
            <person name="Lipzen A."/>
            <person name="MacQueen A."/>
            <person name="Palacio-Mejia J."/>
            <person name="Plott C."/>
            <person name="Shakirov E."/>
            <person name="Shu S."/>
            <person name="Yoshinaga Y."/>
            <person name="Zane M."/>
            <person name="Rokhsar D."/>
            <person name="Grimwood J."/>
            <person name="Schmutz J."/>
            <person name="Juenger T."/>
        </authorList>
    </citation>
    <scope>NUCLEOTIDE SEQUENCE [LARGE SCALE GENOMIC DNA]</scope>
    <source>
        <strain evidence="2">cv. HAL2</strain>
    </source>
</reference>
<organism evidence="1 2">
    <name type="scientific">Panicum hallii var. hallii</name>
    <dbReference type="NCBI Taxonomy" id="1504633"/>
    <lineage>
        <taxon>Eukaryota</taxon>
        <taxon>Viridiplantae</taxon>
        <taxon>Streptophyta</taxon>
        <taxon>Embryophyta</taxon>
        <taxon>Tracheophyta</taxon>
        <taxon>Spermatophyta</taxon>
        <taxon>Magnoliopsida</taxon>
        <taxon>Liliopsida</taxon>
        <taxon>Poales</taxon>
        <taxon>Poaceae</taxon>
        <taxon>PACMAD clade</taxon>
        <taxon>Panicoideae</taxon>
        <taxon>Panicodae</taxon>
        <taxon>Paniceae</taxon>
        <taxon>Panicinae</taxon>
        <taxon>Panicum</taxon>
        <taxon>Panicum sect. Panicum</taxon>
    </lineage>
</organism>
<gene>
    <name evidence="1" type="ORF">GQ55_5G218800</name>
</gene>
<dbReference type="Proteomes" id="UP000244336">
    <property type="component" value="Chromosome 5"/>
</dbReference>